<dbReference type="AlphaFoldDB" id="A0A7C8NVK2"/>
<reference evidence="5 6" key="1">
    <citation type="submission" date="2019-06" db="EMBL/GenBank/DDBJ databases">
        <authorList>
            <person name="Palmer J.M."/>
        </authorList>
    </citation>
    <scope>NUCLEOTIDE SEQUENCE [LARGE SCALE GENOMIC DNA]</scope>
    <source>
        <strain evidence="5 6">TWF703</strain>
    </source>
</reference>
<gene>
    <name evidence="5" type="ORF">TWF703_008364</name>
</gene>
<evidence type="ECO:0000313" key="6">
    <source>
        <dbReference type="Proteomes" id="UP000480548"/>
    </source>
</evidence>
<dbReference type="PROSITE" id="PS50048">
    <property type="entry name" value="ZN2_CY6_FUNGAL_2"/>
    <property type="match status" value="1"/>
</dbReference>
<dbReference type="InterPro" id="IPR036864">
    <property type="entry name" value="Zn2-C6_fun-type_DNA-bd_sf"/>
</dbReference>
<feature type="compositionally biased region" description="Low complexity" evidence="3">
    <location>
        <begin position="189"/>
        <end position="209"/>
    </location>
</feature>
<dbReference type="InterPro" id="IPR001138">
    <property type="entry name" value="Zn2Cys6_DnaBD"/>
</dbReference>
<protein>
    <recommendedName>
        <fullName evidence="4">Zn(2)-C6 fungal-type domain-containing protein</fullName>
    </recommendedName>
</protein>
<feature type="compositionally biased region" description="Basic and acidic residues" evidence="3">
    <location>
        <begin position="55"/>
        <end position="66"/>
    </location>
</feature>
<accession>A0A7C8NVK2</accession>
<feature type="compositionally biased region" description="Low complexity" evidence="3">
    <location>
        <begin position="76"/>
        <end position="93"/>
    </location>
</feature>
<dbReference type="Proteomes" id="UP000480548">
    <property type="component" value="Unassembled WGS sequence"/>
</dbReference>
<evidence type="ECO:0000313" key="5">
    <source>
        <dbReference type="EMBL" id="KAF3130197.1"/>
    </source>
</evidence>
<dbReference type="Pfam" id="PF00172">
    <property type="entry name" value="Zn_clus"/>
    <property type="match status" value="1"/>
</dbReference>
<proteinExistence type="predicted"/>
<dbReference type="Pfam" id="PF11951">
    <property type="entry name" value="Fungal_trans_2"/>
    <property type="match status" value="1"/>
</dbReference>
<dbReference type="PANTHER" id="PTHR37534:SF3">
    <property type="entry name" value="ZN(II)2CYS6 TRANSCRIPTION FACTOR (EUROFUNG)"/>
    <property type="match status" value="1"/>
</dbReference>
<dbReference type="GO" id="GO:0005634">
    <property type="term" value="C:nucleus"/>
    <property type="evidence" value="ECO:0007669"/>
    <property type="project" value="UniProtKB-SubCell"/>
</dbReference>
<evidence type="ECO:0000256" key="1">
    <source>
        <dbReference type="ARBA" id="ARBA00004123"/>
    </source>
</evidence>
<comment type="caution">
    <text evidence="5">The sequence shown here is derived from an EMBL/GenBank/DDBJ whole genome shotgun (WGS) entry which is preliminary data.</text>
</comment>
<dbReference type="SUPFAM" id="SSF57701">
    <property type="entry name" value="Zn2/Cys6 DNA-binding domain"/>
    <property type="match status" value="1"/>
</dbReference>
<sequence length="766" mass="84942">MSGHSTPSTRSLPHFGGSPFDANGVSNNPDSSLDMTGASPGGRQYFDQPIFEYHTVPELREDDHGSPHSNHHHHPSQSQSQQPPQQSQPGGQAHPERRLSGQIPIVAGALRGMRVRTGWYVKNPKALYKSVFDAAYLPIQDLVDLVIPNTCRKRHVKCDEQKPQCQNCLKGNRPCVFPSPDSLFRHSRSGSISKKGAGSSGPAGSNPNRRSLDLSAGFPLDVKSESALASIASINPELDVSGMLSLANVAAGHHEGISPTSTAVSPNGLAGRRHRTQPSVLPLVSTSPFLTQGAADSPSQLKVPGSALISPTGAAVTQFQGLVLAPISPAPRTSISFDATRIDPQGFDRVTPDTIMGNGVSGAGGIPFSTTPREPAVPLPLSEHESALYRNFISRLCPALDIFDFDRQFMIVVPRLARKNTGLLKACLALSAKQQYRLRTARQTTPVLAPTQESNTEVEYSQYYDAALREMQNSLVNDVDGRFSSSEEFLATAVILSTFEVIDGSNQEFRRHLEGVGSIIKPQGIHESLVGLKGAAFWAWYRQDVLAAFRERRQTFITEDFWHLDTSPESMCMLREDELGNRVMFILGQIINYCAKDEIEKNEHNITERLRRAEMLEKKLEDWKRCLPDSYEPLTRMKDKDGIFEALWYSPACCGIAMQVYYFAKIMLMMHKPQPPSQDRYQHFLAAQRQYKLCTQMIIGISLADVDESYHLISLQCLYAAGLVLDGKEERKILSNLIREVQHRTGRLTYYLVDELQKLWQEGETA</sequence>
<dbReference type="GO" id="GO:0008270">
    <property type="term" value="F:zinc ion binding"/>
    <property type="evidence" value="ECO:0007669"/>
    <property type="project" value="InterPro"/>
</dbReference>
<evidence type="ECO:0000256" key="2">
    <source>
        <dbReference type="ARBA" id="ARBA00023242"/>
    </source>
</evidence>
<evidence type="ECO:0000256" key="3">
    <source>
        <dbReference type="SAM" id="MobiDB-lite"/>
    </source>
</evidence>
<keyword evidence="2" id="KW-0539">Nucleus</keyword>
<feature type="region of interest" description="Disordered" evidence="3">
    <location>
        <begin position="1"/>
        <end position="97"/>
    </location>
</feature>
<dbReference type="CDD" id="cd12148">
    <property type="entry name" value="fungal_TF_MHR"/>
    <property type="match status" value="1"/>
</dbReference>
<dbReference type="GO" id="GO:0045944">
    <property type="term" value="P:positive regulation of transcription by RNA polymerase II"/>
    <property type="evidence" value="ECO:0007669"/>
    <property type="project" value="TreeGrafter"/>
</dbReference>
<dbReference type="SMART" id="SM00066">
    <property type="entry name" value="GAL4"/>
    <property type="match status" value="1"/>
</dbReference>
<dbReference type="Gene3D" id="4.10.240.10">
    <property type="entry name" value="Zn(2)-C6 fungal-type DNA-binding domain"/>
    <property type="match status" value="1"/>
</dbReference>
<dbReference type="PANTHER" id="PTHR37534">
    <property type="entry name" value="TRANSCRIPTIONAL ACTIVATOR PROTEIN UGA3"/>
    <property type="match status" value="1"/>
</dbReference>
<name>A0A7C8NVK2_ORBOL</name>
<comment type="subcellular location">
    <subcellularLocation>
        <location evidence="1">Nucleus</location>
    </subcellularLocation>
</comment>
<feature type="region of interest" description="Disordered" evidence="3">
    <location>
        <begin position="187"/>
        <end position="212"/>
    </location>
</feature>
<organism evidence="5 6">
    <name type="scientific">Orbilia oligospora</name>
    <name type="common">Nematode-trapping fungus</name>
    <name type="synonym">Arthrobotrys oligospora</name>
    <dbReference type="NCBI Taxonomy" id="2813651"/>
    <lineage>
        <taxon>Eukaryota</taxon>
        <taxon>Fungi</taxon>
        <taxon>Dikarya</taxon>
        <taxon>Ascomycota</taxon>
        <taxon>Pezizomycotina</taxon>
        <taxon>Orbiliomycetes</taxon>
        <taxon>Orbiliales</taxon>
        <taxon>Orbiliaceae</taxon>
        <taxon>Orbilia</taxon>
    </lineage>
</organism>
<dbReference type="CDD" id="cd00067">
    <property type="entry name" value="GAL4"/>
    <property type="match status" value="1"/>
</dbReference>
<feature type="domain" description="Zn(2)-C6 fungal-type" evidence="4">
    <location>
        <begin position="151"/>
        <end position="177"/>
    </location>
</feature>
<dbReference type="EMBL" id="WIQZ01000056">
    <property type="protein sequence ID" value="KAF3130197.1"/>
    <property type="molecule type" value="Genomic_DNA"/>
</dbReference>
<dbReference type="InterPro" id="IPR021858">
    <property type="entry name" value="Fun_TF"/>
</dbReference>
<feature type="compositionally biased region" description="Polar residues" evidence="3">
    <location>
        <begin position="24"/>
        <end position="34"/>
    </location>
</feature>
<feature type="compositionally biased region" description="Polar residues" evidence="3">
    <location>
        <begin position="1"/>
        <end position="11"/>
    </location>
</feature>
<dbReference type="GO" id="GO:0000976">
    <property type="term" value="F:transcription cis-regulatory region binding"/>
    <property type="evidence" value="ECO:0007669"/>
    <property type="project" value="TreeGrafter"/>
</dbReference>
<dbReference type="GO" id="GO:0000981">
    <property type="term" value="F:DNA-binding transcription factor activity, RNA polymerase II-specific"/>
    <property type="evidence" value="ECO:0007669"/>
    <property type="project" value="InterPro"/>
</dbReference>
<evidence type="ECO:0000259" key="4">
    <source>
        <dbReference type="PROSITE" id="PS50048"/>
    </source>
</evidence>